<feature type="compositionally biased region" description="Low complexity" evidence="1">
    <location>
        <begin position="763"/>
        <end position="778"/>
    </location>
</feature>
<feature type="compositionally biased region" description="Low complexity" evidence="1">
    <location>
        <begin position="508"/>
        <end position="521"/>
    </location>
</feature>
<feature type="compositionally biased region" description="Basic residues" evidence="1">
    <location>
        <begin position="798"/>
        <end position="810"/>
    </location>
</feature>
<feature type="compositionally biased region" description="Basic and acidic residues" evidence="1">
    <location>
        <begin position="1370"/>
        <end position="1383"/>
    </location>
</feature>
<dbReference type="Proteomes" id="UP000002630">
    <property type="component" value="Linkage Group LG25"/>
</dbReference>
<feature type="region of interest" description="Disordered" evidence="1">
    <location>
        <begin position="18"/>
        <end position="147"/>
    </location>
</feature>
<feature type="region of interest" description="Disordered" evidence="1">
    <location>
        <begin position="246"/>
        <end position="294"/>
    </location>
</feature>
<feature type="compositionally biased region" description="Basic and acidic residues" evidence="1">
    <location>
        <begin position="1165"/>
        <end position="1194"/>
    </location>
</feature>
<proteinExistence type="predicted"/>
<dbReference type="InParanoid" id="D8LHB1"/>
<feature type="compositionally biased region" description="Low complexity" evidence="1">
    <location>
        <begin position="271"/>
        <end position="286"/>
    </location>
</feature>
<reference evidence="2 3" key="1">
    <citation type="journal article" date="2010" name="Nature">
        <title>The Ectocarpus genome and the independent evolution of multicellularity in brown algae.</title>
        <authorList>
            <person name="Cock J.M."/>
            <person name="Sterck L."/>
            <person name="Rouze P."/>
            <person name="Scornet D."/>
            <person name="Allen A.E."/>
            <person name="Amoutzias G."/>
            <person name="Anthouard V."/>
            <person name="Artiguenave F."/>
            <person name="Aury J.M."/>
            <person name="Badger J.H."/>
            <person name="Beszteri B."/>
            <person name="Billiau K."/>
            <person name="Bonnet E."/>
            <person name="Bothwell J.H."/>
            <person name="Bowler C."/>
            <person name="Boyen C."/>
            <person name="Brownlee C."/>
            <person name="Carrano C.J."/>
            <person name="Charrier B."/>
            <person name="Cho G.Y."/>
            <person name="Coelho S.M."/>
            <person name="Collen J."/>
            <person name="Corre E."/>
            <person name="Da Silva C."/>
            <person name="Delage L."/>
            <person name="Delaroque N."/>
            <person name="Dittami S.M."/>
            <person name="Doulbeau S."/>
            <person name="Elias M."/>
            <person name="Farnham G."/>
            <person name="Gachon C.M."/>
            <person name="Gschloessl B."/>
            <person name="Heesch S."/>
            <person name="Jabbari K."/>
            <person name="Jubin C."/>
            <person name="Kawai H."/>
            <person name="Kimura K."/>
            <person name="Kloareg B."/>
            <person name="Kupper F.C."/>
            <person name="Lang D."/>
            <person name="Le Bail A."/>
            <person name="Leblanc C."/>
            <person name="Lerouge P."/>
            <person name="Lohr M."/>
            <person name="Lopez P.J."/>
            <person name="Martens C."/>
            <person name="Maumus F."/>
            <person name="Michel G."/>
            <person name="Miranda-Saavedra D."/>
            <person name="Morales J."/>
            <person name="Moreau H."/>
            <person name="Motomura T."/>
            <person name="Nagasato C."/>
            <person name="Napoli C.A."/>
            <person name="Nelson D.R."/>
            <person name="Nyvall-Collen P."/>
            <person name="Peters A.F."/>
            <person name="Pommier C."/>
            <person name="Potin P."/>
            <person name="Poulain J."/>
            <person name="Quesneville H."/>
            <person name="Read B."/>
            <person name="Rensing S.A."/>
            <person name="Ritter A."/>
            <person name="Rousvoal S."/>
            <person name="Samanta M."/>
            <person name="Samson G."/>
            <person name="Schroeder D.C."/>
            <person name="Segurens B."/>
            <person name="Strittmatter M."/>
            <person name="Tonon T."/>
            <person name="Tregear J.W."/>
            <person name="Valentin K."/>
            <person name="von Dassow P."/>
            <person name="Yamagishi T."/>
            <person name="Van de Peer Y."/>
            <person name="Wincker P."/>
        </authorList>
    </citation>
    <scope>NUCLEOTIDE SEQUENCE [LARGE SCALE GENOMIC DNA]</scope>
    <source>
        <strain evidence="3">Ec32 / CCAP1310/4</strain>
    </source>
</reference>
<feature type="compositionally biased region" description="Basic and acidic residues" evidence="1">
    <location>
        <begin position="251"/>
        <end position="261"/>
    </location>
</feature>
<evidence type="ECO:0000256" key="1">
    <source>
        <dbReference type="SAM" id="MobiDB-lite"/>
    </source>
</evidence>
<feature type="region of interest" description="Disordered" evidence="1">
    <location>
        <begin position="1449"/>
        <end position="1486"/>
    </location>
</feature>
<dbReference type="EMBL" id="FN648364">
    <property type="protein sequence ID" value="CBN74330.1"/>
    <property type="molecule type" value="Genomic_DNA"/>
</dbReference>
<feature type="compositionally biased region" description="Low complexity" evidence="1">
    <location>
        <begin position="589"/>
        <end position="603"/>
    </location>
</feature>
<feature type="compositionally biased region" description="Low complexity" evidence="1">
    <location>
        <begin position="953"/>
        <end position="962"/>
    </location>
</feature>
<feature type="region of interest" description="Disordered" evidence="1">
    <location>
        <begin position="1041"/>
        <end position="1197"/>
    </location>
</feature>
<feature type="compositionally biased region" description="Gly residues" evidence="1">
    <location>
        <begin position="1080"/>
        <end position="1090"/>
    </location>
</feature>
<sequence>MRLRQEFLDALKECGASAAQGISSFEGSDENQGRRERRSAAASTATPFGKAEGGGARGENLQYSSAKESSRNEHAAFGRVAGAPHNLAEVSSSLGPAEARAETEQARWEGEKEKGSQRQVPRRGEVAYENDATRLQIEQGRQGEGADHYRMATRQQQVFPGGEKRQGATMVAVAAVEEEGMRAQRPDAKRVVLGGAGREPEERGSAETNRADGMVIDGEDDGMEIDRPARSGEARPGGIQRRVADVDFETTDGHWPGERSLSRRRRRQDAGGEVVPVEGGAEAAPGQNQGAGVEVGNTGVWEHMEGEDGTPTGGTIMKVMIAGIEVSVPLPPEAFCAWKQRSSPAGLPGAEDGESDDRGSSSSRTQAAATATTDRRPVAFTTNSESEATRGVAPGAASLGRDDRTRSSSTPRAFSSANAVEGIAKVGASEDDQQRPDADTTRPFAPGEDDYDNVGAGGVLSAGDNINAGGSGPALALGSYDKTFSVGDEGDANTGGENHQRRRSSWQAAAAATSTKPATAAVQEVRQIEDGTRSRRSSQRHVQLGSAPLDEALADRPGKLHGHHYTVGPTSGDSANVAETVDGNTARNTPVTTATGAAGATGEVAGGGTSANADGKGGNEVYFASSSEEENENKDEDAGAVAKENTHLPTDEAEGRSPGDSSADGGVFDNSRRSFGTWGSRSRIEEDQAAAAAASAFAGGVGWRKLRRDTVTALVRQLGRATAERDRTLQQSWPRTDKDGEDGYLPPSPPLRQRLDHHHRRQSTPAPSPVAAATAPASYHDAEGGSGASLGEEFYGGGRRRHSESSRRRKSDGSRGIVDNSGGGGGGRKAGEDIGKVRLEAIQAAGGMPFGFPVDDGCGGDSDGGCGGVGKGGGGGGRGEKGTGDRTAVGTATTSATAIAHAGKPGGQENTPPEPRRQASETRIAGFDSEVRPISISSPVVGPRGERNGPGHPATTSAAGSGTRPGAGGSGCIPPGGQLGSSRVEAARFSVISIPSPAGQFGCSPMPRSIRQAALLMRGAIRSLVRLVLLNAWKRWTQNELPPLLPPKGPAEPPSETTDQSRSERRRHAGEAGLGVSVGEAGGKEGGGGNVDAPAEEVDAGAEEDEAKEGVWRRRQALLPPGGGSGGVALPDDNRPGNGESEPRAAKPGVPAKGDTAAEPPPAWRETEEKGEDERGGRERVRGTDERQRNKENDVPLLVTTERLTQEVAQVMSTGGGCLGVTCLEVAPTWQDQCARMPECGTDNSNRPFLGVSDDDDGSTSYGGPRGRHCSSSAAASGAAAVAATAAREALEGWTRPVLEGGSARLAEDERNKSTPWRPPGSPGSANVVGTAVAATAAAAAAMARSARPTMNPHRNRISRNKGGPTRQGSVDRRGPPRDDDFSHAGGGWGDGRVGGGEGGSPVSVGGAYYEERLVGRSQRTWHRRRALVTSGGQPTRPTLRLAQPLDRLHRRNVTAETRPGLPRAKGSKTVHHRRHNHDRSSGLRE</sequence>
<feature type="compositionally biased region" description="Gly residues" evidence="1">
    <location>
        <begin position="1385"/>
        <end position="1400"/>
    </location>
</feature>
<dbReference type="EMBL" id="FN649750">
    <property type="protein sequence ID" value="CBN74330.1"/>
    <property type="molecule type" value="Genomic_DNA"/>
</dbReference>
<feature type="region of interest" description="Disordered" evidence="1">
    <location>
        <begin position="1301"/>
        <end position="1328"/>
    </location>
</feature>
<feature type="compositionally biased region" description="Acidic residues" evidence="1">
    <location>
        <begin position="1094"/>
        <end position="1107"/>
    </location>
</feature>
<feature type="compositionally biased region" description="Basic and acidic residues" evidence="1">
    <location>
        <begin position="99"/>
        <end position="126"/>
    </location>
</feature>
<feature type="compositionally biased region" description="Low complexity" evidence="1">
    <location>
        <begin position="360"/>
        <end position="372"/>
    </location>
</feature>
<feature type="compositionally biased region" description="Low complexity" evidence="1">
    <location>
        <begin position="885"/>
        <end position="902"/>
    </location>
</feature>
<keyword evidence="3" id="KW-1185">Reference proteome</keyword>
<feature type="compositionally biased region" description="Basic and acidic residues" evidence="1">
    <location>
        <begin position="180"/>
        <end position="190"/>
    </location>
</feature>
<name>D8LHB1_ECTSI</name>
<gene>
    <name evidence="2" type="ORF">Esi_0019_0149</name>
</gene>
<feature type="region of interest" description="Disordered" evidence="1">
    <location>
        <begin position="869"/>
        <end position="980"/>
    </location>
</feature>
<accession>D8LHB1</accession>
<feature type="region of interest" description="Disordered" evidence="1">
    <location>
        <begin position="180"/>
        <end position="223"/>
    </location>
</feature>
<evidence type="ECO:0000313" key="3">
    <source>
        <dbReference type="Proteomes" id="UP000002630"/>
    </source>
</evidence>
<feature type="region of interest" description="Disordered" evidence="1">
    <location>
        <begin position="720"/>
        <end position="831"/>
    </location>
</feature>
<feature type="region of interest" description="Disordered" evidence="1">
    <location>
        <begin position="342"/>
        <end position="679"/>
    </location>
</feature>
<dbReference type="OrthoDB" id="10465227at2759"/>
<feature type="compositionally biased region" description="Basic and acidic residues" evidence="1">
    <location>
        <begin position="644"/>
        <end position="657"/>
    </location>
</feature>
<feature type="compositionally biased region" description="Basic residues" evidence="1">
    <location>
        <begin position="1466"/>
        <end position="1478"/>
    </location>
</feature>
<feature type="compositionally biased region" description="Pro residues" evidence="1">
    <location>
        <begin position="1043"/>
        <end position="1053"/>
    </location>
</feature>
<feature type="region of interest" description="Disordered" evidence="1">
    <location>
        <begin position="1340"/>
        <end position="1400"/>
    </location>
</feature>
<evidence type="ECO:0000313" key="2">
    <source>
        <dbReference type="EMBL" id="CBN74330.1"/>
    </source>
</evidence>
<protein>
    <submittedName>
        <fullName evidence="2">Uncharacterized protein</fullName>
    </submittedName>
</protein>
<feature type="region of interest" description="Disordered" evidence="1">
    <location>
        <begin position="1242"/>
        <end position="1269"/>
    </location>
</feature>
<organism evidence="2 3">
    <name type="scientific">Ectocarpus siliculosus</name>
    <name type="common">Brown alga</name>
    <name type="synonym">Conferva siliculosa</name>
    <dbReference type="NCBI Taxonomy" id="2880"/>
    <lineage>
        <taxon>Eukaryota</taxon>
        <taxon>Sar</taxon>
        <taxon>Stramenopiles</taxon>
        <taxon>Ochrophyta</taxon>
        <taxon>PX clade</taxon>
        <taxon>Phaeophyceae</taxon>
        <taxon>Ectocarpales</taxon>
        <taxon>Ectocarpaceae</taxon>
        <taxon>Ectocarpus</taxon>
    </lineage>
</organism>